<evidence type="ECO:0000256" key="2">
    <source>
        <dbReference type="ARBA" id="ARBA00022741"/>
    </source>
</evidence>
<dbReference type="HOGENOM" id="CLU_916211_0_0_1"/>
<dbReference type="SUPFAM" id="SSF52540">
    <property type="entry name" value="P-loop containing nucleoside triphosphate hydrolases"/>
    <property type="match status" value="1"/>
</dbReference>
<dbReference type="GO" id="GO:0005764">
    <property type="term" value="C:lysosome"/>
    <property type="evidence" value="ECO:0007669"/>
    <property type="project" value="TreeGrafter"/>
</dbReference>
<dbReference type="GO" id="GO:0008333">
    <property type="term" value="P:endosome to lysosome transport"/>
    <property type="evidence" value="ECO:0007669"/>
    <property type="project" value="TreeGrafter"/>
</dbReference>
<dbReference type="PANTHER" id="PTHR47981:SF39">
    <property type="entry name" value="RAS-RELATED PROTEIN RAB"/>
    <property type="match status" value="1"/>
</dbReference>
<feature type="compositionally biased region" description="Acidic residues" evidence="4">
    <location>
        <begin position="148"/>
        <end position="162"/>
    </location>
</feature>
<proteinExistence type="inferred from homology"/>
<evidence type="ECO:0000313" key="5">
    <source>
        <dbReference type="EnsemblMetazoa" id="RPRC009223-PA"/>
    </source>
</evidence>
<dbReference type="InParanoid" id="T1HYV3"/>
<evidence type="ECO:0000313" key="6">
    <source>
        <dbReference type="Proteomes" id="UP000015103"/>
    </source>
</evidence>
<feature type="region of interest" description="Disordered" evidence="4">
    <location>
        <begin position="1"/>
        <end position="37"/>
    </location>
</feature>
<feature type="compositionally biased region" description="Basic and acidic residues" evidence="4">
    <location>
        <begin position="106"/>
        <end position="118"/>
    </location>
</feature>
<dbReference type="InterPro" id="IPR027417">
    <property type="entry name" value="P-loop_NTPase"/>
</dbReference>
<dbReference type="PRINTS" id="PR00449">
    <property type="entry name" value="RASTRNSFRMNG"/>
</dbReference>
<feature type="region of interest" description="Disordered" evidence="4">
    <location>
        <begin position="57"/>
        <end position="172"/>
    </location>
</feature>
<dbReference type="GO" id="GO:0005770">
    <property type="term" value="C:late endosome"/>
    <property type="evidence" value="ECO:0007669"/>
    <property type="project" value="TreeGrafter"/>
</dbReference>
<dbReference type="AlphaFoldDB" id="T1HYV3"/>
<keyword evidence="3" id="KW-0342">GTP-binding</keyword>
<dbReference type="PANTHER" id="PTHR47981">
    <property type="entry name" value="RAB FAMILY"/>
    <property type="match status" value="1"/>
</dbReference>
<dbReference type="PROSITE" id="PS51419">
    <property type="entry name" value="RAB"/>
    <property type="match status" value="1"/>
</dbReference>
<organism evidence="5 6">
    <name type="scientific">Rhodnius prolixus</name>
    <name type="common">Triatomid bug</name>
    <dbReference type="NCBI Taxonomy" id="13249"/>
    <lineage>
        <taxon>Eukaryota</taxon>
        <taxon>Metazoa</taxon>
        <taxon>Ecdysozoa</taxon>
        <taxon>Arthropoda</taxon>
        <taxon>Hexapoda</taxon>
        <taxon>Insecta</taxon>
        <taxon>Pterygota</taxon>
        <taxon>Neoptera</taxon>
        <taxon>Paraneoptera</taxon>
        <taxon>Hemiptera</taxon>
        <taxon>Heteroptera</taxon>
        <taxon>Panheteroptera</taxon>
        <taxon>Cimicomorpha</taxon>
        <taxon>Reduviidae</taxon>
        <taxon>Triatominae</taxon>
        <taxon>Rhodnius</taxon>
    </lineage>
</organism>
<dbReference type="Proteomes" id="UP000015103">
    <property type="component" value="Unassembled WGS sequence"/>
</dbReference>
<accession>T1HYV3</accession>
<evidence type="ECO:0000256" key="3">
    <source>
        <dbReference type="ARBA" id="ARBA00023134"/>
    </source>
</evidence>
<comment type="similarity">
    <text evidence="1">Belongs to the small GTPase superfamily. Rab family.</text>
</comment>
<keyword evidence="6" id="KW-1185">Reference proteome</keyword>
<feature type="compositionally biased region" description="Basic and acidic residues" evidence="4">
    <location>
        <begin position="132"/>
        <end position="147"/>
    </location>
</feature>
<dbReference type="GO" id="GO:0005525">
    <property type="term" value="F:GTP binding"/>
    <property type="evidence" value="ECO:0007669"/>
    <property type="project" value="UniProtKB-KW"/>
</dbReference>
<feature type="compositionally biased region" description="Polar residues" evidence="4">
    <location>
        <begin position="121"/>
        <end position="131"/>
    </location>
</feature>
<sequence length="304" mass="34637">MSEAAGGKLTNKNLKPDKKKKVLKLDSKNSNKSSKSLIKKLHIGKVYKVKKRIENKFNKQSTTVEGAKTADMTESQETLCSMEEESSLTQPVLEMQDQQPPALSEKQPKGDDQVKEDESIPTASEISTQTLSDHEVESDGETAKESTPESEEVEEEEEEDQNDAPASGEYFSSLPSMENELIENVMAYHGEKYEHNFRLYRGHYWATGGLKKECLYKILVIGELGTGKTSIIKRYVHQFFSQHYRATIGVDFALKVINWDPNTIIRLQLWDIAENILEARSGERKICFKRKKMEESHRKIDSVK</sequence>
<dbReference type="GO" id="GO:0090385">
    <property type="term" value="P:phagosome-lysosome fusion"/>
    <property type="evidence" value="ECO:0007669"/>
    <property type="project" value="TreeGrafter"/>
</dbReference>
<evidence type="ECO:0000256" key="1">
    <source>
        <dbReference type="ARBA" id="ARBA00006270"/>
    </source>
</evidence>
<dbReference type="VEuPathDB" id="VectorBase:RPRC009223"/>
<reference evidence="5" key="1">
    <citation type="submission" date="2015-05" db="UniProtKB">
        <authorList>
            <consortium name="EnsemblMetazoa"/>
        </authorList>
    </citation>
    <scope>IDENTIFICATION</scope>
</reference>
<dbReference type="STRING" id="13249.T1HYV3"/>
<evidence type="ECO:0000256" key="4">
    <source>
        <dbReference type="SAM" id="MobiDB-lite"/>
    </source>
</evidence>
<dbReference type="SMART" id="SM00175">
    <property type="entry name" value="RAB"/>
    <property type="match status" value="1"/>
</dbReference>
<dbReference type="Gene3D" id="3.40.50.300">
    <property type="entry name" value="P-loop containing nucleotide triphosphate hydrolases"/>
    <property type="match status" value="1"/>
</dbReference>
<keyword evidence="2" id="KW-0547">Nucleotide-binding</keyword>
<dbReference type="GO" id="GO:0045335">
    <property type="term" value="C:phagocytic vesicle"/>
    <property type="evidence" value="ECO:0007669"/>
    <property type="project" value="TreeGrafter"/>
</dbReference>
<dbReference type="Pfam" id="PF08477">
    <property type="entry name" value="Roc"/>
    <property type="match status" value="1"/>
</dbReference>
<dbReference type="eggNOG" id="KOG4423">
    <property type="taxonomic scope" value="Eukaryota"/>
</dbReference>
<dbReference type="EMBL" id="ACPB03009784">
    <property type="status" value="NOT_ANNOTATED_CDS"/>
    <property type="molecule type" value="Genomic_DNA"/>
</dbReference>
<protein>
    <submittedName>
        <fullName evidence="5">Uncharacterized protein</fullName>
    </submittedName>
</protein>
<dbReference type="EnsemblMetazoa" id="RPRC009223-RA">
    <property type="protein sequence ID" value="RPRC009223-PA"/>
    <property type="gene ID" value="RPRC009223"/>
</dbReference>
<name>T1HYV3_RHOPR</name>
<dbReference type="EMBL" id="ACPB03009783">
    <property type="status" value="NOT_ANNOTATED_CDS"/>
    <property type="molecule type" value="Genomic_DNA"/>
</dbReference>